<dbReference type="AlphaFoldDB" id="A0A6L5XWH0"/>
<organism evidence="1 2">
    <name type="scientific">Velocimicrobium porci</name>
    <dbReference type="NCBI Taxonomy" id="2606634"/>
    <lineage>
        <taxon>Bacteria</taxon>
        <taxon>Bacillati</taxon>
        <taxon>Bacillota</taxon>
        <taxon>Clostridia</taxon>
        <taxon>Lachnospirales</taxon>
        <taxon>Lachnospiraceae</taxon>
        <taxon>Velocimicrobium</taxon>
    </lineage>
</organism>
<reference evidence="1 2" key="1">
    <citation type="submission" date="2019-08" db="EMBL/GenBank/DDBJ databases">
        <title>In-depth cultivation of the pig gut microbiome towards novel bacterial diversity and tailored functional studies.</title>
        <authorList>
            <person name="Wylensek D."/>
            <person name="Hitch T.C.A."/>
            <person name="Clavel T."/>
        </authorList>
    </citation>
    <scope>NUCLEOTIDE SEQUENCE [LARGE SCALE GENOMIC DNA]</scope>
    <source>
        <strain evidence="1 2">WCA-693-APC-MOT-I</strain>
    </source>
</reference>
<dbReference type="RefSeq" id="WP_154518034.1">
    <property type="nucleotide sequence ID" value="NZ_VUMT01000005.1"/>
</dbReference>
<sequence length="412" mass="45544">MRRIREIKEDEIVDVAVLNDNFSALEGKKADRTTQNPVILLAANWTGESAPYTYTIELEEVTADNTITLVPAENITAEQYTALQSAQIEDAEQTAGTIILQAQHKPAIDIPILVLIGDTSVPSAGGGATIPLINHLLTENAGVGALDAYQGMILDGKIACLSNPNLLINPDFQINQRGENTYSSSGYTVDRWMIPDGISLQKKVYTKLLNLSTQEACMWVKQPFEYQKFAHTYTLSMKIKKDRADLQCRIEIFGSSKSYSKESKETTDWQIITVTATDCRPEYVSIITDRGAAEGDFMWIEWAKLEVGSLATPFVPPDPATELLKCQRYYEKIDSYVVLPYADGGLSSIPFKVEKRLWPTVKLEIKNAGSTATTSYEEVVANCSCISKIISSAVLKNDIGYYVSGTVDAEIY</sequence>
<comment type="caution">
    <text evidence="1">The sequence shown here is derived from an EMBL/GenBank/DDBJ whole genome shotgun (WGS) entry which is preliminary data.</text>
</comment>
<keyword evidence="2" id="KW-1185">Reference proteome</keyword>
<dbReference type="Gene3D" id="2.60.120.260">
    <property type="entry name" value="Galactose-binding domain-like"/>
    <property type="match status" value="1"/>
</dbReference>
<name>A0A6L5XWH0_9FIRM</name>
<proteinExistence type="predicted"/>
<protein>
    <submittedName>
        <fullName evidence="1">Uncharacterized protein</fullName>
    </submittedName>
</protein>
<gene>
    <name evidence="1" type="ORF">FYJ58_04760</name>
</gene>
<evidence type="ECO:0000313" key="1">
    <source>
        <dbReference type="EMBL" id="MSS63190.1"/>
    </source>
</evidence>
<dbReference type="EMBL" id="VUMT01000005">
    <property type="protein sequence ID" value="MSS63190.1"/>
    <property type="molecule type" value="Genomic_DNA"/>
</dbReference>
<evidence type="ECO:0000313" key="2">
    <source>
        <dbReference type="Proteomes" id="UP000482209"/>
    </source>
</evidence>
<dbReference type="Proteomes" id="UP000482209">
    <property type="component" value="Unassembled WGS sequence"/>
</dbReference>
<accession>A0A6L5XWH0</accession>